<dbReference type="GO" id="GO:0005436">
    <property type="term" value="F:sodium:phosphate symporter activity"/>
    <property type="evidence" value="ECO:0007669"/>
    <property type="project" value="InterPro"/>
</dbReference>
<evidence type="ECO:0000259" key="7">
    <source>
        <dbReference type="Pfam" id="PF01895"/>
    </source>
</evidence>
<dbReference type="GO" id="GO:0044341">
    <property type="term" value="P:sodium-dependent phosphate transport"/>
    <property type="evidence" value="ECO:0007669"/>
    <property type="project" value="InterPro"/>
</dbReference>
<protein>
    <recommendedName>
        <fullName evidence="7">PhoU domain-containing protein</fullName>
    </recommendedName>
</protein>
<dbReference type="InterPro" id="IPR003841">
    <property type="entry name" value="Na/Pi_transpt"/>
</dbReference>
<dbReference type="PANTHER" id="PTHR10010:SF46">
    <property type="entry name" value="SODIUM-DEPENDENT PHOSPHATE TRANSPORT PROTEIN 2B"/>
    <property type="match status" value="1"/>
</dbReference>
<feature type="transmembrane region" description="Helical" evidence="6">
    <location>
        <begin position="52"/>
        <end position="74"/>
    </location>
</feature>
<feature type="transmembrane region" description="Helical" evidence="6">
    <location>
        <begin position="86"/>
        <end position="104"/>
    </location>
</feature>
<keyword evidence="5 6" id="KW-0472">Membrane</keyword>
<reference evidence="8 9" key="1">
    <citation type="submission" date="2016-11" db="EMBL/GenBank/DDBJ databases">
        <title>Description of two novel members of the family Erysipelotrichaceae: Ileibacterium lipovorans gen. nov., sp. nov. and Dubosiella newyorkensis, gen. nov., sp. nov.</title>
        <authorList>
            <person name="Cox L.M."/>
            <person name="Sohn J."/>
            <person name="Tyrrell K.L."/>
            <person name="Citron D.M."/>
            <person name="Lawson P.A."/>
            <person name="Patel N.B."/>
            <person name="Iizumi T."/>
            <person name="Perez-Perez G.I."/>
            <person name="Goldstein E.J."/>
            <person name="Blaser M.J."/>
        </authorList>
    </citation>
    <scope>NUCLEOTIDE SEQUENCE [LARGE SCALE GENOMIC DNA]</scope>
    <source>
        <strain evidence="8 9">NYU-BL-K8</strain>
    </source>
</reference>
<feature type="transmembrane region" description="Helical" evidence="6">
    <location>
        <begin position="293"/>
        <end position="310"/>
    </location>
</feature>
<name>A0A1Q9YIW9_9FIRM</name>
<dbReference type="PANTHER" id="PTHR10010">
    <property type="entry name" value="SOLUTE CARRIER FAMILY 34 SODIUM PHOSPHATE , MEMBER 2-RELATED"/>
    <property type="match status" value="1"/>
</dbReference>
<feature type="transmembrane region" description="Helical" evidence="6">
    <location>
        <begin position="253"/>
        <end position="273"/>
    </location>
</feature>
<dbReference type="NCBIfam" id="NF037997">
    <property type="entry name" value="Na_Pi_symport"/>
    <property type="match status" value="1"/>
</dbReference>
<keyword evidence="4 6" id="KW-1133">Transmembrane helix</keyword>
<evidence type="ECO:0000256" key="2">
    <source>
        <dbReference type="ARBA" id="ARBA00022475"/>
    </source>
</evidence>
<dbReference type="RefSeq" id="WP_075885739.1">
    <property type="nucleotide sequence ID" value="NZ_CAMTMS010000020.1"/>
</dbReference>
<keyword evidence="2" id="KW-1003">Cell membrane</keyword>
<keyword evidence="3 6" id="KW-0812">Transmembrane</keyword>
<evidence type="ECO:0000313" key="9">
    <source>
        <dbReference type="Proteomes" id="UP000186758"/>
    </source>
</evidence>
<feature type="transmembrane region" description="Helical" evidence="6">
    <location>
        <begin position="182"/>
        <end position="205"/>
    </location>
</feature>
<feature type="transmembrane region" description="Helical" evidence="6">
    <location>
        <begin position="143"/>
        <end position="162"/>
    </location>
</feature>
<dbReference type="InterPro" id="IPR038078">
    <property type="entry name" value="PhoU-like_sf"/>
</dbReference>
<dbReference type="AlphaFoldDB" id="A0A1Q9YIW9"/>
<dbReference type="SUPFAM" id="SSF109755">
    <property type="entry name" value="PhoU-like"/>
    <property type="match status" value="1"/>
</dbReference>
<dbReference type="InterPro" id="IPR026022">
    <property type="entry name" value="PhoU_dom"/>
</dbReference>
<dbReference type="Proteomes" id="UP000186758">
    <property type="component" value="Unassembled WGS sequence"/>
</dbReference>
<evidence type="ECO:0000256" key="1">
    <source>
        <dbReference type="ARBA" id="ARBA00004651"/>
    </source>
</evidence>
<evidence type="ECO:0000256" key="4">
    <source>
        <dbReference type="ARBA" id="ARBA00022989"/>
    </source>
</evidence>
<evidence type="ECO:0000313" key="8">
    <source>
        <dbReference type="EMBL" id="OLU44268.1"/>
    </source>
</evidence>
<feature type="transmembrane region" description="Helical" evidence="6">
    <location>
        <begin position="110"/>
        <end position="131"/>
    </location>
</feature>
<accession>A0A1Q9YIW9</accession>
<comment type="caution">
    <text evidence="8">The sequence shown here is derived from an EMBL/GenBank/DDBJ whole genome shotgun (WGS) entry which is preliminary data.</text>
</comment>
<feature type="domain" description="PhoU" evidence="7">
    <location>
        <begin position="459"/>
        <end position="520"/>
    </location>
</feature>
<dbReference type="NCBIfam" id="TIGR00704">
    <property type="entry name" value="NaPi_cotrn_rel"/>
    <property type="match status" value="1"/>
</dbReference>
<sequence>MEIMKSILAFAGGLGMFIYGMHLLAEGLQQAAGSRARKLMAFLTGNRLAAVFTGAAVTALIQSSSAATVMVVGFVNASVMTLQQAVGVIMGANIGTTMTGWIVSMGEWSAFLKPSMIAPAFLFAGTVCLLTAKKEQLKHVAHILIGFGILFMGLDSMSGAIAPYTDEPVFADAFRLLGSNPVYGLLTGAVVTAIIQSSSASMGILQTLAMAGVVNWGAAAFIALGQNIGTCATALLSCIGTDRNARRAAVIHLLFNVIGSVVIGLCLWVFFLFNPAIAQSNVTGTELAVFHTSFNVLCTIMLFPFAGWLVKLSGQLVPAAGKTKKGAFVRLDPRMGEAPALALEAIESQIYAMSKIAQEAVKESAESPEKVLEDRQKSVEEMRQDITEALQGLNTSVMSQGEHQRSERDMMSLTDISRIMELSVQVAAIRGKADGDCESCQEGLKKLARSAARTLKLARHERVDEALEQEEAVDALEKELRQQVLDQMDAGTMKASHAVACLDCIRRYERISDHAEMLARNHEIQ</sequence>
<organism evidence="8 9">
    <name type="scientific">Faecalibaculum rodentium</name>
    <dbReference type="NCBI Taxonomy" id="1702221"/>
    <lineage>
        <taxon>Bacteria</taxon>
        <taxon>Bacillati</taxon>
        <taxon>Bacillota</taxon>
        <taxon>Erysipelotrichia</taxon>
        <taxon>Erysipelotrichales</taxon>
        <taxon>Erysipelotrichaceae</taxon>
        <taxon>Faecalibaculum</taxon>
    </lineage>
</organism>
<evidence type="ECO:0000256" key="3">
    <source>
        <dbReference type="ARBA" id="ARBA00022692"/>
    </source>
</evidence>
<gene>
    <name evidence="8" type="ORF">BO223_08840</name>
</gene>
<dbReference type="Pfam" id="PF01895">
    <property type="entry name" value="PhoU"/>
    <property type="match status" value="1"/>
</dbReference>
<evidence type="ECO:0000256" key="6">
    <source>
        <dbReference type="SAM" id="Phobius"/>
    </source>
</evidence>
<comment type="subcellular location">
    <subcellularLocation>
        <location evidence="1">Cell membrane</location>
        <topology evidence="1">Multi-pass membrane protein</topology>
    </subcellularLocation>
</comment>
<evidence type="ECO:0000256" key="5">
    <source>
        <dbReference type="ARBA" id="ARBA00023136"/>
    </source>
</evidence>
<dbReference type="GO" id="GO:0005886">
    <property type="term" value="C:plasma membrane"/>
    <property type="evidence" value="ECO:0007669"/>
    <property type="project" value="UniProtKB-SubCell"/>
</dbReference>
<dbReference type="InterPro" id="IPR004633">
    <property type="entry name" value="NaPi_cotrn-rel/YqeW-like"/>
</dbReference>
<proteinExistence type="predicted"/>
<dbReference type="EMBL" id="MPJZ01000073">
    <property type="protein sequence ID" value="OLU44268.1"/>
    <property type="molecule type" value="Genomic_DNA"/>
</dbReference>
<dbReference type="Gene3D" id="1.20.58.220">
    <property type="entry name" value="Phosphate transport system protein phou homolog 2, domain 2"/>
    <property type="match status" value="1"/>
</dbReference>
<dbReference type="Pfam" id="PF02690">
    <property type="entry name" value="Na_Pi_cotrans"/>
    <property type="match status" value="2"/>
</dbReference>